<accession>A0A0G2I9Z6</accession>
<dbReference type="Proteomes" id="UP000034164">
    <property type="component" value="Unassembled WGS sequence"/>
</dbReference>
<protein>
    <submittedName>
        <fullName evidence="1">Uncharacterized protein</fullName>
    </submittedName>
</protein>
<sequence>MEDLGARAGGSTDLGRILTLRLGGWLDSVVSILNPISSPDRVSSCRSLVMTVPAVKLCA</sequence>
<proteinExistence type="predicted"/>
<dbReference type="AlphaFoldDB" id="A0A0G2I9Z6"/>
<name>A0A0G2I9Z6_9EURO</name>
<evidence type="ECO:0000313" key="2">
    <source>
        <dbReference type="Proteomes" id="UP000034164"/>
    </source>
</evidence>
<reference evidence="2" key="1">
    <citation type="journal article" date="2015" name="PLoS Genet.">
        <title>The dynamic genome and transcriptome of the human fungal pathogen Blastomyces and close relative Emmonsia.</title>
        <authorList>
            <person name="Munoz J.F."/>
            <person name="Gauthier G.M."/>
            <person name="Desjardins C.A."/>
            <person name="Gallo J.E."/>
            <person name="Holder J."/>
            <person name="Sullivan T.D."/>
            <person name="Marty A.J."/>
            <person name="Carmen J.C."/>
            <person name="Chen Z."/>
            <person name="Ding L."/>
            <person name="Gujja S."/>
            <person name="Magrini V."/>
            <person name="Misas E."/>
            <person name="Mitreva M."/>
            <person name="Priest M."/>
            <person name="Saif S."/>
            <person name="Whiston E.A."/>
            <person name="Young S."/>
            <person name="Zeng Q."/>
            <person name="Goldman W.E."/>
            <person name="Mardis E.R."/>
            <person name="Taylor J.W."/>
            <person name="McEwen J.G."/>
            <person name="Clay O.K."/>
            <person name="Klein B.S."/>
            <person name="Cuomo C.A."/>
        </authorList>
    </citation>
    <scope>NUCLEOTIDE SEQUENCE [LARGE SCALE GENOMIC DNA]</scope>
    <source>
        <strain evidence="2">UAMH 3008</strain>
    </source>
</reference>
<dbReference type="VEuPathDB" id="FungiDB:EMCG_06904"/>
<comment type="caution">
    <text evidence="1">The sequence shown here is derived from an EMBL/GenBank/DDBJ whole genome shotgun (WGS) entry which is preliminary data.</text>
</comment>
<dbReference type="EMBL" id="LCZI01000246">
    <property type="protein sequence ID" value="KKZ67452.1"/>
    <property type="molecule type" value="Genomic_DNA"/>
</dbReference>
<organism evidence="1 2">
    <name type="scientific">[Emmonsia] crescens</name>
    <dbReference type="NCBI Taxonomy" id="73230"/>
    <lineage>
        <taxon>Eukaryota</taxon>
        <taxon>Fungi</taxon>
        <taxon>Dikarya</taxon>
        <taxon>Ascomycota</taxon>
        <taxon>Pezizomycotina</taxon>
        <taxon>Eurotiomycetes</taxon>
        <taxon>Eurotiomycetidae</taxon>
        <taxon>Onygenales</taxon>
        <taxon>Ajellomycetaceae</taxon>
        <taxon>Emergomyces</taxon>
    </lineage>
</organism>
<evidence type="ECO:0000313" key="1">
    <source>
        <dbReference type="EMBL" id="KKZ67452.1"/>
    </source>
</evidence>
<gene>
    <name evidence="1" type="ORF">EMCG_06904</name>
</gene>